<dbReference type="EMBL" id="AHTH01000050">
    <property type="protein sequence ID" value="EHR39645.1"/>
    <property type="molecule type" value="Genomic_DNA"/>
</dbReference>
<evidence type="ECO:0000313" key="3">
    <source>
        <dbReference type="Proteomes" id="UP000012046"/>
    </source>
</evidence>
<evidence type="ECO:0000313" key="2">
    <source>
        <dbReference type="EMBL" id="EHR39645.1"/>
    </source>
</evidence>
<accession>H3ZIJ5</accession>
<dbReference type="Proteomes" id="UP000012046">
    <property type="component" value="Unassembled WGS sequence"/>
</dbReference>
<gene>
    <name evidence="2" type="ORF">AJE_16029</name>
</gene>
<keyword evidence="3" id="KW-1185">Reference proteome</keyword>
<comment type="caution">
    <text evidence="2">The sequence shown here is derived from an EMBL/GenBank/DDBJ whole genome shotgun (WGS) entry which is preliminary data.</text>
</comment>
<dbReference type="PATRIC" id="fig|1129374.4.peg.3179"/>
<reference evidence="2 3" key="1">
    <citation type="journal article" date="2012" name="J. Bacteriol.">
        <title>Genome Sequence of Extracellular-Protease-Producing Alishewanella jeotgali Isolated from Traditional Korean Fermented Seafood.</title>
        <authorList>
            <person name="Jung J."/>
            <person name="Chun J."/>
            <person name="Park W."/>
        </authorList>
    </citation>
    <scope>NUCLEOTIDE SEQUENCE [LARGE SCALE GENOMIC DNA]</scope>
    <source>
        <strain evidence="2 3">KCTC 22429</strain>
    </source>
</reference>
<dbReference type="RefSeq" id="WP_008607928.1">
    <property type="nucleotide sequence ID" value="NZ_AHTH01000050.1"/>
</dbReference>
<feature type="region of interest" description="Disordered" evidence="1">
    <location>
        <begin position="42"/>
        <end position="65"/>
    </location>
</feature>
<proteinExistence type="predicted"/>
<organism evidence="2 3">
    <name type="scientific">Alishewanella jeotgali KCTC 22429</name>
    <dbReference type="NCBI Taxonomy" id="1129374"/>
    <lineage>
        <taxon>Bacteria</taxon>
        <taxon>Pseudomonadati</taxon>
        <taxon>Pseudomonadota</taxon>
        <taxon>Gammaproteobacteria</taxon>
        <taxon>Alteromonadales</taxon>
        <taxon>Alteromonadaceae</taxon>
        <taxon>Alishewanella</taxon>
    </lineage>
</organism>
<protein>
    <submittedName>
        <fullName evidence="2">Uncharacterized protein</fullName>
    </submittedName>
</protein>
<name>H3ZIJ5_9ALTE</name>
<evidence type="ECO:0000256" key="1">
    <source>
        <dbReference type="SAM" id="MobiDB-lite"/>
    </source>
</evidence>
<sequence length="65" mass="7449">MKAKQSKQPLAERYYYQPHTVDLSRQERRALSLVWSEPDEVRPLGSAEKGGTEQDTEHCAVLGYN</sequence>
<dbReference type="AlphaFoldDB" id="H3ZIJ5"/>